<keyword evidence="2" id="KW-1185">Reference proteome</keyword>
<accession>A0A0R3R8T2</accession>
<protein>
    <submittedName>
        <fullName evidence="3">KRAB domain-containing protein</fullName>
    </submittedName>
</protein>
<reference evidence="1 2" key="2">
    <citation type="submission" date="2018-11" db="EMBL/GenBank/DDBJ databases">
        <authorList>
            <consortium name="Pathogen Informatics"/>
        </authorList>
    </citation>
    <scope>NUCLEOTIDE SEQUENCE [LARGE SCALE GENOMIC DNA]</scope>
</reference>
<name>A0A0R3R8T2_9BILA</name>
<organism evidence="3">
    <name type="scientific">Brugia timori</name>
    <dbReference type="NCBI Taxonomy" id="42155"/>
    <lineage>
        <taxon>Eukaryota</taxon>
        <taxon>Metazoa</taxon>
        <taxon>Ecdysozoa</taxon>
        <taxon>Nematoda</taxon>
        <taxon>Chromadorea</taxon>
        <taxon>Rhabditida</taxon>
        <taxon>Spirurina</taxon>
        <taxon>Spiruromorpha</taxon>
        <taxon>Filarioidea</taxon>
        <taxon>Onchocercidae</taxon>
        <taxon>Brugia</taxon>
    </lineage>
</organism>
<dbReference type="AlphaFoldDB" id="A0A0R3R8T2"/>
<dbReference type="EMBL" id="UZAG01021169">
    <property type="protein sequence ID" value="VDO49404.1"/>
    <property type="molecule type" value="Genomic_DNA"/>
</dbReference>
<dbReference type="Proteomes" id="UP000280834">
    <property type="component" value="Unassembled WGS sequence"/>
</dbReference>
<reference evidence="3" key="1">
    <citation type="submission" date="2017-02" db="UniProtKB">
        <authorList>
            <consortium name="WormBaseParasite"/>
        </authorList>
    </citation>
    <scope>IDENTIFICATION</scope>
</reference>
<evidence type="ECO:0000313" key="2">
    <source>
        <dbReference type="Proteomes" id="UP000280834"/>
    </source>
</evidence>
<sequence>MTQEFGMTTIAFDKRYEAWAAAEAAVYEAMIRLGPLGHAEVTPLRVRADELLRELWEEPDLFEAISESRDQFEFAHASRAV</sequence>
<proteinExistence type="predicted"/>
<dbReference type="WBParaSite" id="BTMF_0001643801-mRNA-1">
    <property type="protein sequence ID" value="BTMF_0001643801-mRNA-1"/>
    <property type="gene ID" value="BTMF_0001643801"/>
</dbReference>
<gene>
    <name evidence="1" type="ORF">BTMF_LOCUS14418</name>
</gene>
<evidence type="ECO:0000313" key="1">
    <source>
        <dbReference type="EMBL" id="VDO49404.1"/>
    </source>
</evidence>
<evidence type="ECO:0000313" key="3">
    <source>
        <dbReference type="WBParaSite" id="BTMF_0001643801-mRNA-1"/>
    </source>
</evidence>